<feature type="domain" description="Lipid/polyisoprenoid-binding YceI-like" evidence="2">
    <location>
        <begin position="3"/>
        <end position="172"/>
    </location>
</feature>
<dbReference type="SMART" id="SM00867">
    <property type="entry name" value="YceI"/>
    <property type="match status" value="1"/>
</dbReference>
<dbReference type="InterPro" id="IPR007372">
    <property type="entry name" value="Lipid/polyisoprenoid-bd_YceI"/>
</dbReference>
<evidence type="ECO:0000313" key="3">
    <source>
        <dbReference type="EMBL" id="SPF68609.1"/>
    </source>
</evidence>
<dbReference type="OrthoDB" id="9811006at2"/>
<dbReference type="RefSeq" id="WP_119715759.1">
    <property type="nucleotide sequence ID" value="NZ_OMOH01000005.1"/>
</dbReference>
<dbReference type="Pfam" id="PF04264">
    <property type="entry name" value="YceI"/>
    <property type="match status" value="1"/>
</dbReference>
<evidence type="ECO:0000259" key="2">
    <source>
        <dbReference type="SMART" id="SM00867"/>
    </source>
</evidence>
<proteinExistence type="inferred from homology"/>
<dbReference type="Proteomes" id="UP000265962">
    <property type="component" value="Unassembled WGS sequence"/>
</dbReference>
<dbReference type="SUPFAM" id="SSF101874">
    <property type="entry name" value="YceI-like"/>
    <property type="match status" value="1"/>
</dbReference>
<dbReference type="PANTHER" id="PTHR34406">
    <property type="entry name" value="PROTEIN YCEI"/>
    <property type="match status" value="1"/>
</dbReference>
<evidence type="ECO:0000256" key="1">
    <source>
        <dbReference type="ARBA" id="ARBA00008812"/>
    </source>
</evidence>
<dbReference type="InterPro" id="IPR036761">
    <property type="entry name" value="TTHA0802/YceI-like_sf"/>
</dbReference>
<gene>
    <name evidence="3" type="ORF">PROPJV5_1591</name>
</gene>
<sequence>MSTYTIDVSHSTLAFTVRHAGIGKTHGRFNDFAGTIEVADLATPAGSTVSAMIKADSIDTSNQQRDEHLRSADFFDTRNHPAWTFVSTGVSGNNDAFVLSGDLTIHGVTRPVDLDVEFLGAATDPFGAERLGFEASTSISRKDFGLTWNSALEAGGVLVGDKVQITLEIEAVKQS</sequence>
<dbReference type="PANTHER" id="PTHR34406:SF1">
    <property type="entry name" value="PROTEIN YCEI"/>
    <property type="match status" value="1"/>
</dbReference>
<dbReference type="AlphaFoldDB" id="A0A375I554"/>
<dbReference type="Gene3D" id="2.40.128.110">
    <property type="entry name" value="Lipid/polyisoprenoid-binding, YceI-like"/>
    <property type="match status" value="1"/>
</dbReference>
<accession>A0A375I554</accession>
<name>A0A375I554_9ACTN</name>
<comment type="similarity">
    <text evidence="1">Belongs to the UPF0312 family.</text>
</comment>
<reference evidence="4" key="1">
    <citation type="submission" date="2018-02" db="EMBL/GenBank/DDBJ databases">
        <authorList>
            <person name="Hornung B."/>
        </authorList>
    </citation>
    <scope>NUCLEOTIDE SEQUENCE [LARGE SCALE GENOMIC DNA]</scope>
</reference>
<organism evidence="3 4">
    <name type="scientific">Propionibacterium ruminifibrarum</name>
    <dbReference type="NCBI Taxonomy" id="1962131"/>
    <lineage>
        <taxon>Bacteria</taxon>
        <taxon>Bacillati</taxon>
        <taxon>Actinomycetota</taxon>
        <taxon>Actinomycetes</taxon>
        <taxon>Propionibacteriales</taxon>
        <taxon>Propionibacteriaceae</taxon>
        <taxon>Propionibacterium</taxon>
    </lineage>
</organism>
<dbReference type="EMBL" id="OMOH01000005">
    <property type="protein sequence ID" value="SPF68609.1"/>
    <property type="molecule type" value="Genomic_DNA"/>
</dbReference>
<keyword evidence="4" id="KW-1185">Reference proteome</keyword>
<evidence type="ECO:0000313" key="4">
    <source>
        <dbReference type="Proteomes" id="UP000265962"/>
    </source>
</evidence>
<protein>
    <submittedName>
        <fullName evidence="3">Lipid/polyisoprenoid-binding, YceI-like</fullName>
    </submittedName>
</protein>